<dbReference type="GO" id="GO:0016779">
    <property type="term" value="F:nucleotidyltransferase activity"/>
    <property type="evidence" value="ECO:0007669"/>
    <property type="project" value="UniProtKB-KW"/>
</dbReference>
<dbReference type="GO" id="GO:0046872">
    <property type="term" value="F:metal ion binding"/>
    <property type="evidence" value="ECO:0007669"/>
    <property type="project" value="UniProtKB-KW"/>
</dbReference>
<evidence type="ECO:0000256" key="4">
    <source>
        <dbReference type="ARBA" id="ARBA00022695"/>
    </source>
</evidence>
<reference evidence="11 12" key="1">
    <citation type="submission" date="2019-01" db="EMBL/GenBank/DDBJ databases">
        <title>Genome sequencing of strain DFW100M-13.</title>
        <authorList>
            <person name="Heo J."/>
            <person name="Kim S.-J."/>
            <person name="Kim J.-S."/>
            <person name="Hong S.-B."/>
            <person name="Kwon S.-W."/>
        </authorList>
    </citation>
    <scope>NUCLEOTIDE SEQUENCE [LARGE SCALE GENOMIC DNA]</scope>
    <source>
        <strain evidence="11 12">DFW100M-13</strain>
    </source>
</reference>
<comment type="cofactor">
    <cofactor evidence="1">
        <name>Mg(2+)</name>
        <dbReference type="ChEBI" id="CHEBI:18420"/>
    </cofactor>
</comment>
<dbReference type="GO" id="GO:0005524">
    <property type="term" value="F:ATP binding"/>
    <property type="evidence" value="ECO:0007669"/>
    <property type="project" value="UniProtKB-KW"/>
</dbReference>
<evidence type="ECO:0000256" key="1">
    <source>
        <dbReference type="ARBA" id="ARBA00001946"/>
    </source>
</evidence>
<keyword evidence="5" id="KW-0479">Metal-binding</keyword>
<evidence type="ECO:0000256" key="6">
    <source>
        <dbReference type="ARBA" id="ARBA00022741"/>
    </source>
</evidence>
<protein>
    <submittedName>
        <fullName evidence="11">Nucleotidyltransferase</fullName>
    </submittedName>
</protein>
<dbReference type="PANTHER" id="PTHR33571">
    <property type="entry name" value="SSL8005 PROTEIN"/>
    <property type="match status" value="1"/>
</dbReference>
<dbReference type="Pfam" id="PF01909">
    <property type="entry name" value="NTP_transf_2"/>
    <property type="match status" value="1"/>
</dbReference>
<name>A0A4P6EDT6_9MICO</name>
<keyword evidence="2" id="KW-1277">Toxin-antitoxin system</keyword>
<gene>
    <name evidence="11" type="ORF">ET475_04020</name>
</gene>
<dbReference type="AlphaFoldDB" id="A0A4P6EDT6"/>
<dbReference type="RefSeq" id="WP_129386249.1">
    <property type="nucleotide sequence ID" value="NZ_CP035494.1"/>
</dbReference>
<keyword evidence="6" id="KW-0547">Nucleotide-binding</keyword>
<keyword evidence="7" id="KW-0067">ATP-binding</keyword>
<evidence type="ECO:0000256" key="9">
    <source>
        <dbReference type="ARBA" id="ARBA00038276"/>
    </source>
</evidence>
<dbReference type="InterPro" id="IPR052038">
    <property type="entry name" value="Type-VII_TA_antitoxin"/>
</dbReference>
<keyword evidence="8" id="KW-0460">Magnesium</keyword>
<sequence>MSGITYDAERLREIGERYGVARLEVFGSVSRGEGRSDSDIDLLYELKPEARLGFAFFELEDELADLFGRPVDLVARDAVSEHIRSQILHDARPLYAA</sequence>
<dbReference type="InterPro" id="IPR043519">
    <property type="entry name" value="NT_sf"/>
</dbReference>
<dbReference type="Gene3D" id="3.30.460.10">
    <property type="entry name" value="Beta Polymerase, domain 2"/>
    <property type="match status" value="1"/>
</dbReference>
<feature type="domain" description="Polymerase nucleotidyl transferase" evidence="10">
    <location>
        <begin position="12"/>
        <end position="89"/>
    </location>
</feature>
<dbReference type="EMBL" id="CP035494">
    <property type="protein sequence ID" value="QAY59239.1"/>
    <property type="molecule type" value="Genomic_DNA"/>
</dbReference>
<proteinExistence type="inferred from homology"/>
<dbReference type="KEGG" id="mprt:ET475_04020"/>
<comment type="similarity">
    <text evidence="9">Belongs to the MntA antitoxin family.</text>
</comment>
<evidence type="ECO:0000313" key="12">
    <source>
        <dbReference type="Proteomes" id="UP000293995"/>
    </source>
</evidence>
<evidence type="ECO:0000313" key="11">
    <source>
        <dbReference type="EMBL" id="QAY59239.1"/>
    </source>
</evidence>
<organism evidence="11 12">
    <name type="scientific">Microbacterium protaetiae</name>
    <dbReference type="NCBI Taxonomy" id="2509458"/>
    <lineage>
        <taxon>Bacteria</taxon>
        <taxon>Bacillati</taxon>
        <taxon>Actinomycetota</taxon>
        <taxon>Actinomycetes</taxon>
        <taxon>Micrococcales</taxon>
        <taxon>Microbacteriaceae</taxon>
        <taxon>Microbacterium</taxon>
    </lineage>
</organism>
<evidence type="ECO:0000259" key="10">
    <source>
        <dbReference type="Pfam" id="PF01909"/>
    </source>
</evidence>
<dbReference type="CDD" id="cd05403">
    <property type="entry name" value="NT_KNTase_like"/>
    <property type="match status" value="1"/>
</dbReference>
<evidence type="ECO:0000256" key="8">
    <source>
        <dbReference type="ARBA" id="ARBA00022842"/>
    </source>
</evidence>
<evidence type="ECO:0000256" key="5">
    <source>
        <dbReference type="ARBA" id="ARBA00022723"/>
    </source>
</evidence>
<dbReference type="InterPro" id="IPR002934">
    <property type="entry name" value="Polymerase_NTP_transf_dom"/>
</dbReference>
<dbReference type="PANTHER" id="PTHR33571:SF12">
    <property type="entry name" value="BSL3053 PROTEIN"/>
    <property type="match status" value="1"/>
</dbReference>
<dbReference type="Proteomes" id="UP000293995">
    <property type="component" value="Chromosome"/>
</dbReference>
<dbReference type="SUPFAM" id="SSF81301">
    <property type="entry name" value="Nucleotidyltransferase"/>
    <property type="match status" value="1"/>
</dbReference>
<keyword evidence="12" id="KW-1185">Reference proteome</keyword>
<evidence type="ECO:0000256" key="3">
    <source>
        <dbReference type="ARBA" id="ARBA00022679"/>
    </source>
</evidence>
<accession>A0A4P6EDT6</accession>
<dbReference type="OrthoDB" id="9803128at2"/>
<evidence type="ECO:0000256" key="2">
    <source>
        <dbReference type="ARBA" id="ARBA00022649"/>
    </source>
</evidence>
<keyword evidence="4" id="KW-0548">Nucleotidyltransferase</keyword>
<keyword evidence="3 11" id="KW-0808">Transferase</keyword>
<evidence type="ECO:0000256" key="7">
    <source>
        <dbReference type="ARBA" id="ARBA00022840"/>
    </source>
</evidence>